<feature type="transmembrane region" description="Helical" evidence="5">
    <location>
        <begin position="136"/>
        <end position="154"/>
    </location>
</feature>
<evidence type="ECO:0000313" key="7">
    <source>
        <dbReference type="Proteomes" id="UP000054007"/>
    </source>
</evidence>
<dbReference type="Proteomes" id="UP000054007">
    <property type="component" value="Unassembled WGS sequence"/>
</dbReference>
<evidence type="ECO:0000256" key="3">
    <source>
        <dbReference type="ARBA" id="ARBA00022989"/>
    </source>
</evidence>
<proteinExistence type="predicted"/>
<dbReference type="STRING" id="1314674.A0A0D7BMC4"/>
<accession>A0A0D7BMC4</accession>
<evidence type="ECO:0000256" key="1">
    <source>
        <dbReference type="ARBA" id="ARBA00004141"/>
    </source>
</evidence>
<dbReference type="EMBL" id="KN880452">
    <property type="protein sequence ID" value="KIY71632.1"/>
    <property type="molecule type" value="Genomic_DNA"/>
</dbReference>
<evidence type="ECO:0000256" key="5">
    <source>
        <dbReference type="SAM" id="Phobius"/>
    </source>
</evidence>
<dbReference type="AlphaFoldDB" id="A0A0D7BMC4"/>
<reference evidence="6 7" key="1">
    <citation type="journal article" date="2015" name="Fungal Genet. Biol.">
        <title>Evolution of novel wood decay mechanisms in Agaricales revealed by the genome sequences of Fistulina hepatica and Cylindrobasidium torrendii.</title>
        <authorList>
            <person name="Floudas D."/>
            <person name="Held B.W."/>
            <person name="Riley R."/>
            <person name="Nagy L.G."/>
            <person name="Koehler G."/>
            <person name="Ransdell A.S."/>
            <person name="Younus H."/>
            <person name="Chow J."/>
            <person name="Chiniquy J."/>
            <person name="Lipzen A."/>
            <person name="Tritt A."/>
            <person name="Sun H."/>
            <person name="Haridas S."/>
            <person name="LaButti K."/>
            <person name="Ohm R.A."/>
            <person name="Kues U."/>
            <person name="Blanchette R.A."/>
            <person name="Grigoriev I.V."/>
            <person name="Minto R.E."/>
            <person name="Hibbett D.S."/>
        </authorList>
    </citation>
    <scope>NUCLEOTIDE SEQUENCE [LARGE SCALE GENOMIC DNA]</scope>
    <source>
        <strain evidence="6 7">FP15055 ss-10</strain>
    </source>
</reference>
<feature type="transmembrane region" description="Helical" evidence="5">
    <location>
        <begin position="77"/>
        <end position="96"/>
    </location>
</feature>
<protein>
    <submittedName>
        <fullName evidence="6">Uncharacterized protein</fullName>
    </submittedName>
</protein>
<name>A0A0D7BMC4_9AGAR</name>
<comment type="subcellular location">
    <subcellularLocation>
        <location evidence="1">Membrane</location>
        <topology evidence="1">Multi-pass membrane protein</topology>
    </subcellularLocation>
</comment>
<keyword evidence="3 5" id="KW-1133">Transmembrane helix</keyword>
<evidence type="ECO:0000256" key="4">
    <source>
        <dbReference type="ARBA" id="ARBA00023136"/>
    </source>
</evidence>
<feature type="transmembrane region" description="Helical" evidence="5">
    <location>
        <begin position="108"/>
        <end position="130"/>
    </location>
</feature>
<keyword evidence="7" id="KW-1185">Reference proteome</keyword>
<keyword evidence="4 5" id="KW-0472">Membrane</keyword>
<keyword evidence="2 5" id="KW-0812">Transmembrane</keyword>
<evidence type="ECO:0000313" key="6">
    <source>
        <dbReference type="EMBL" id="KIY71632.1"/>
    </source>
</evidence>
<dbReference type="PANTHER" id="PTHR36460">
    <property type="entry name" value="UPF0132 DOMAIN PROTEIN (AFU_ORTHOLOGUE AFUA_3G10255)"/>
    <property type="match status" value="1"/>
</dbReference>
<gene>
    <name evidence="6" type="ORF">CYLTODRAFT_368987</name>
</gene>
<dbReference type="GO" id="GO:0016020">
    <property type="term" value="C:membrane"/>
    <property type="evidence" value="ECO:0007669"/>
    <property type="project" value="UniProtKB-SubCell"/>
</dbReference>
<organism evidence="6 7">
    <name type="scientific">Cylindrobasidium torrendii FP15055 ss-10</name>
    <dbReference type="NCBI Taxonomy" id="1314674"/>
    <lineage>
        <taxon>Eukaryota</taxon>
        <taxon>Fungi</taxon>
        <taxon>Dikarya</taxon>
        <taxon>Basidiomycota</taxon>
        <taxon>Agaricomycotina</taxon>
        <taxon>Agaricomycetes</taxon>
        <taxon>Agaricomycetidae</taxon>
        <taxon>Agaricales</taxon>
        <taxon>Marasmiineae</taxon>
        <taxon>Physalacriaceae</taxon>
        <taxon>Cylindrobasidium</taxon>
    </lineage>
</organism>
<evidence type="ECO:0000256" key="2">
    <source>
        <dbReference type="ARBA" id="ARBA00022692"/>
    </source>
</evidence>
<sequence>MSPNTANNFASFAAYAPPPDESARISRTYPAQGETSYQSGGVPTFGTAQAGSGAISSDAAESQHDAYLTRLPVRLDVLAAFAYVLGPVSAFIVLLLETTNDYVRFNAYQSALLTGPLLVVRILMSLIGFWQWLRTLYTWVIVFLQLFMAFKAFTGAAGSSLSRYYLPYLGQLAEDWVADE</sequence>
<dbReference type="PANTHER" id="PTHR36460:SF1">
    <property type="entry name" value="UPF0132 DOMAIN PROTEIN (AFU_ORTHOLOGUE AFUA_3G10255)"/>
    <property type="match status" value="1"/>
</dbReference>
<dbReference type="OrthoDB" id="5546837at2759"/>